<organism evidence="2">
    <name type="scientific">Aphanomyces astaci</name>
    <name type="common">Crayfish plague agent</name>
    <dbReference type="NCBI Taxonomy" id="112090"/>
    <lineage>
        <taxon>Eukaryota</taxon>
        <taxon>Sar</taxon>
        <taxon>Stramenopiles</taxon>
        <taxon>Oomycota</taxon>
        <taxon>Saprolegniomycetes</taxon>
        <taxon>Saprolegniales</taxon>
        <taxon>Verrucalvaceae</taxon>
        <taxon>Aphanomyces</taxon>
    </lineage>
</organism>
<dbReference type="AlphaFoldDB" id="W4GW96"/>
<proteinExistence type="predicted"/>
<name>W4GW96_APHAT</name>
<evidence type="ECO:0000256" key="1">
    <source>
        <dbReference type="SAM" id="MobiDB-lite"/>
    </source>
</evidence>
<accession>W4GW96</accession>
<reference evidence="2" key="1">
    <citation type="submission" date="2013-12" db="EMBL/GenBank/DDBJ databases">
        <title>The Genome Sequence of Aphanomyces astaci APO3.</title>
        <authorList>
            <consortium name="The Broad Institute Genomics Platform"/>
            <person name="Russ C."/>
            <person name="Tyler B."/>
            <person name="van West P."/>
            <person name="Dieguez-Uribeondo J."/>
            <person name="Young S.K."/>
            <person name="Zeng Q."/>
            <person name="Gargeya S."/>
            <person name="Fitzgerald M."/>
            <person name="Abouelleil A."/>
            <person name="Alvarado L."/>
            <person name="Chapman S.B."/>
            <person name="Gainer-Dewar J."/>
            <person name="Goldberg J."/>
            <person name="Griggs A."/>
            <person name="Gujja S."/>
            <person name="Hansen M."/>
            <person name="Howarth C."/>
            <person name="Imamovic A."/>
            <person name="Ireland A."/>
            <person name="Larimer J."/>
            <person name="McCowan C."/>
            <person name="Murphy C."/>
            <person name="Pearson M."/>
            <person name="Poon T.W."/>
            <person name="Priest M."/>
            <person name="Roberts A."/>
            <person name="Saif S."/>
            <person name="Shea T."/>
            <person name="Sykes S."/>
            <person name="Wortman J."/>
            <person name="Nusbaum C."/>
            <person name="Birren B."/>
        </authorList>
    </citation>
    <scope>NUCLEOTIDE SEQUENCE [LARGE SCALE GENOMIC DNA]</scope>
    <source>
        <strain evidence="2">APO3</strain>
    </source>
</reference>
<sequence length="163" mass="17767">MPRFWRLYVYYVEIITATAAVDTNLLTSPAKVPSGAWGNDQRLKSPTDGSPSNGVSMEKRPNACLVTLCHPSRSRDDPRTFTMRPRLSLFLTARWKGKPPSDNSMSTRYQPPLACSNAQSTLSRCWSIDGPANGCIKMGIIAAVGGGSPRSHSAYSIAFLQTT</sequence>
<evidence type="ECO:0000313" key="2">
    <source>
        <dbReference type="EMBL" id="ETV84000.1"/>
    </source>
</evidence>
<dbReference type="VEuPathDB" id="FungiDB:H257_03362"/>
<protein>
    <submittedName>
        <fullName evidence="2">Uncharacterized protein</fullName>
    </submittedName>
</protein>
<gene>
    <name evidence="2" type="ORF">H257_03362</name>
</gene>
<dbReference type="GeneID" id="20805358"/>
<dbReference type="EMBL" id="KI913119">
    <property type="protein sequence ID" value="ETV84000.1"/>
    <property type="molecule type" value="Genomic_DNA"/>
</dbReference>
<dbReference type="RefSeq" id="XP_009825692.1">
    <property type="nucleotide sequence ID" value="XM_009827390.1"/>
</dbReference>
<feature type="region of interest" description="Disordered" evidence="1">
    <location>
        <begin position="30"/>
        <end position="56"/>
    </location>
</feature>